<dbReference type="AlphaFoldDB" id="T1JRX4"/>
<dbReference type="HOGENOM" id="CLU_3410984_0_0_1"/>
<dbReference type="EMBL" id="CAEY01000456">
    <property type="status" value="NOT_ANNOTATED_CDS"/>
    <property type="molecule type" value="Genomic_DNA"/>
</dbReference>
<reference evidence="1" key="2">
    <citation type="submission" date="2015-06" db="UniProtKB">
        <authorList>
            <consortium name="EnsemblMetazoa"/>
        </authorList>
    </citation>
    <scope>IDENTIFICATION</scope>
</reference>
<dbReference type="EnsemblMetazoa" id="tetur01g08490.1">
    <property type="protein sequence ID" value="tetur01g08490.1"/>
    <property type="gene ID" value="tetur01g08490"/>
</dbReference>
<organism evidence="1 2">
    <name type="scientific">Tetranychus urticae</name>
    <name type="common">Two-spotted spider mite</name>
    <dbReference type="NCBI Taxonomy" id="32264"/>
    <lineage>
        <taxon>Eukaryota</taxon>
        <taxon>Metazoa</taxon>
        <taxon>Ecdysozoa</taxon>
        <taxon>Arthropoda</taxon>
        <taxon>Chelicerata</taxon>
        <taxon>Arachnida</taxon>
        <taxon>Acari</taxon>
        <taxon>Acariformes</taxon>
        <taxon>Trombidiformes</taxon>
        <taxon>Prostigmata</taxon>
        <taxon>Eleutherengona</taxon>
        <taxon>Raphignathae</taxon>
        <taxon>Tetranychoidea</taxon>
        <taxon>Tetranychidae</taxon>
        <taxon>Tetranychus</taxon>
    </lineage>
</organism>
<accession>T1JRX4</accession>
<evidence type="ECO:0000313" key="2">
    <source>
        <dbReference type="Proteomes" id="UP000015104"/>
    </source>
</evidence>
<proteinExistence type="predicted"/>
<name>T1JRX4_TETUR</name>
<sequence length="29" mass="3468">MTQKCFVSPRLFIEPFLSNTQSVYYQINI</sequence>
<reference evidence="2" key="1">
    <citation type="submission" date="2011-08" db="EMBL/GenBank/DDBJ databases">
        <authorList>
            <person name="Rombauts S."/>
        </authorList>
    </citation>
    <scope>NUCLEOTIDE SEQUENCE</scope>
    <source>
        <strain evidence="2">London</strain>
    </source>
</reference>
<dbReference type="Proteomes" id="UP000015104">
    <property type="component" value="Unassembled WGS sequence"/>
</dbReference>
<keyword evidence="2" id="KW-1185">Reference proteome</keyword>
<evidence type="ECO:0000313" key="1">
    <source>
        <dbReference type="EnsemblMetazoa" id="tetur01g08490.1"/>
    </source>
</evidence>
<protein>
    <submittedName>
        <fullName evidence="1">Uncharacterized protein</fullName>
    </submittedName>
</protein>